<name>D7CUE8_TRURR</name>
<sequence length="231" mass="25348">MRRSRYRWLSLLLFALAVSAHAQSADGDRLFAAGDYAAAAAAYLAAAEADPEDAAALYHAARARTYQARETAGEAAVALYEEAVAHARRATELAPDDPEAHFALARAWGRLAQYRGVLESLNLATLIKRELDRTLELDPDHDGALHALALWHTNVPWVFGGRTEQVRPLFERAIAINPTVLHHLEYGETLLALGDPEAARRQLELALELPAPTAADRAEQARARELLASRF</sequence>
<feature type="chain" id="PRO_5003094290" evidence="1">
    <location>
        <begin position="23"/>
        <end position="231"/>
    </location>
</feature>
<dbReference type="SUPFAM" id="SSF48452">
    <property type="entry name" value="TPR-like"/>
    <property type="match status" value="1"/>
</dbReference>
<protein>
    <submittedName>
        <fullName evidence="2">Uncharacterized protein</fullName>
    </submittedName>
</protein>
<keyword evidence="1" id="KW-0732">Signal</keyword>
<proteinExistence type="predicted"/>
<feature type="signal peptide" evidence="1">
    <location>
        <begin position="1"/>
        <end position="22"/>
    </location>
</feature>
<reference evidence="2 3" key="2">
    <citation type="journal article" date="2011" name="Stand. Genomic Sci.">
        <title>Complete genome sequence of Truepera radiovictrix type strain (RQ-24).</title>
        <authorList>
            <person name="Ivanova N."/>
            <person name="Rohde C."/>
            <person name="Munk C."/>
            <person name="Nolan M."/>
            <person name="Lucas S."/>
            <person name="Del Rio T.G."/>
            <person name="Tice H."/>
            <person name="Deshpande S."/>
            <person name="Cheng J.F."/>
            <person name="Tapia R."/>
            <person name="Han C."/>
            <person name="Goodwin L."/>
            <person name="Pitluck S."/>
            <person name="Liolios K."/>
            <person name="Mavromatis K."/>
            <person name="Mikhailova N."/>
            <person name="Pati A."/>
            <person name="Chen A."/>
            <person name="Palaniappan K."/>
            <person name="Land M."/>
            <person name="Hauser L."/>
            <person name="Chang Y.J."/>
            <person name="Jeffries C.D."/>
            <person name="Brambilla E."/>
            <person name="Rohde M."/>
            <person name="Goker M."/>
            <person name="Tindall B.J."/>
            <person name="Woyke T."/>
            <person name="Bristow J."/>
            <person name="Eisen J.A."/>
            <person name="Markowitz V."/>
            <person name="Hugenholtz P."/>
            <person name="Kyrpides N.C."/>
            <person name="Klenk H.P."/>
            <person name="Lapidus A."/>
        </authorList>
    </citation>
    <scope>NUCLEOTIDE SEQUENCE [LARGE SCALE GENOMIC DNA]</scope>
    <source>
        <strain evidence="3">DSM 17093 / CIP 108686 / LMG 22925 / RQ-24</strain>
    </source>
</reference>
<dbReference type="RefSeq" id="WP_013179094.1">
    <property type="nucleotide sequence ID" value="NC_014221.1"/>
</dbReference>
<dbReference type="STRING" id="649638.Trad_2627"/>
<dbReference type="eggNOG" id="COG0457">
    <property type="taxonomic scope" value="Bacteria"/>
</dbReference>
<dbReference type="OrthoDB" id="31396at2"/>
<dbReference type="InterPro" id="IPR011990">
    <property type="entry name" value="TPR-like_helical_dom_sf"/>
</dbReference>
<evidence type="ECO:0000313" key="2">
    <source>
        <dbReference type="EMBL" id="ADI15733.1"/>
    </source>
</evidence>
<reference evidence="3" key="1">
    <citation type="submission" date="2010-05" db="EMBL/GenBank/DDBJ databases">
        <title>The complete genome of Truepera radiovictris DSM 17093.</title>
        <authorList>
            <consortium name="US DOE Joint Genome Institute (JGI-PGF)"/>
            <person name="Lucas S."/>
            <person name="Copeland A."/>
            <person name="Lapidus A."/>
            <person name="Glavina del Rio T."/>
            <person name="Dalin E."/>
            <person name="Tice H."/>
            <person name="Bruce D."/>
            <person name="Goodwin L."/>
            <person name="Pitluck S."/>
            <person name="Kyrpides N."/>
            <person name="Mavromatis K."/>
            <person name="Ovchinnikova G."/>
            <person name="Munk A.C."/>
            <person name="Detter J.C."/>
            <person name="Han C."/>
            <person name="Tapia R."/>
            <person name="Land M."/>
            <person name="Hauser L."/>
            <person name="Markowitz V."/>
            <person name="Cheng J.-F."/>
            <person name="Hugenholtz P."/>
            <person name="Woyke T."/>
            <person name="Wu D."/>
            <person name="Tindall B."/>
            <person name="Pomrenke H.G."/>
            <person name="Brambilla E."/>
            <person name="Klenk H.-P."/>
            <person name="Eisen J.A."/>
        </authorList>
    </citation>
    <scope>NUCLEOTIDE SEQUENCE [LARGE SCALE GENOMIC DNA]</scope>
    <source>
        <strain evidence="3">DSM 17093 / CIP 108686 / LMG 22925 / RQ-24</strain>
    </source>
</reference>
<accession>D7CUE8</accession>
<dbReference type="Gene3D" id="1.25.40.10">
    <property type="entry name" value="Tetratricopeptide repeat domain"/>
    <property type="match status" value="2"/>
</dbReference>
<organism evidence="2 3">
    <name type="scientific">Truepera radiovictrix (strain DSM 17093 / CIP 108686 / LMG 22925 / RQ-24)</name>
    <dbReference type="NCBI Taxonomy" id="649638"/>
    <lineage>
        <taxon>Bacteria</taxon>
        <taxon>Thermotogati</taxon>
        <taxon>Deinococcota</taxon>
        <taxon>Deinococci</taxon>
        <taxon>Trueperales</taxon>
        <taxon>Trueperaceae</taxon>
        <taxon>Truepera</taxon>
    </lineage>
</organism>
<gene>
    <name evidence="2" type="ordered locus">Trad_2627</name>
</gene>
<dbReference type="KEGG" id="tra:Trad_2627"/>
<keyword evidence="3" id="KW-1185">Reference proteome</keyword>
<dbReference type="HOGENOM" id="CLU_056126_0_0_0"/>
<evidence type="ECO:0000256" key="1">
    <source>
        <dbReference type="SAM" id="SignalP"/>
    </source>
</evidence>
<evidence type="ECO:0000313" key="3">
    <source>
        <dbReference type="Proteomes" id="UP000000379"/>
    </source>
</evidence>
<dbReference type="AlphaFoldDB" id="D7CUE8"/>
<dbReference type="EMBL" id="CP002049">
    <property type="protein sequence ID" value="ADI15733.1"/>
    <property type="molecule type" value="Genomic_DNA"/>
</dbReference>
<dbReference type="Proteomes" id="UP000000379">
    <property type="component" value="Chromosome"/>
</dbReference>